<keyword evidence="3" id="KW-1185">Reference proteome</keyword>
<proteinExistence type="predicted"/>
<evidence type="ECO:0000313" key="3">
    <source>
        <dbReference type="Proteomes" id="UP001162164"/>
    </source>
</evidence>
<evidence type="ECO:0000313" key="2">
    <source>
        <dbReference type="EMBL" id="KAJ8978945.1"/>
    </source>
</evidence>
<comment type="caution">
    <text evidence="2">The sequence shown here is derived from an EMBL/GenBank/DDBJ whole genome shotgun (WGS) entry which is preliminary data.</text>
</comment>
<accession>A0ABQ9JLN3</accession>
<organism evidence="2 3">
    <name type="scientific">Molorchus minor</name>
    <dbReference type="NCBI Taxonomy" id="1323400"/>
    <lineage>
        <taxon>Eukaryota</taxon>
        <taxon>Metazoa</taxon>
        <taxon>Ecdysozoa</taxon>
        <taxon>Arthropoda</taxon>
        <taxon>Hexapoda</taxon>
        <taxon>Insecta</taxon>
        <taxon>Pterygota</taxon>
        <taxon>Neoptera</taxon>
        <taxon>Endopterygota</taxon>
        <taxon>Coleoptera</taxon>
        <taxon>Polyphaga</taxon>
        <taxon>Cucujiformia</taxon>
        <taxon>Chrysomeloidea</taxon>
        <taxon>Cerambycidae</taxon>
        <taxon>Lamiinae</taxon>
        <taxon>Monochamini</taxon>
        <taxon>Molorchus</taxon>
    </lineage>
</organism>
<gene>
    <name evidence="2" type="ORF">NQ317_003006</name>
</gene>
<dbReference type="Proteomes" id="UP001162164">
    <property type="component" value="Unassembled WGS sequence"/>
</dbReference>
<name>A0ABQ9JLN3_9CUCU</name>
<dbReference type="EMBL" id="JAPWTJ010000389">
    <property type="protein sequence ID" value="KAJ8978945.1"/>
    <property type="molecule type" value="Genomic_DNA"/>
</dbReference>
<sequence>MILKPQKPRNPFSTLDFTEPNPDNTLNRAARRVSFASSNLVKPFVADPEKNTIWDATYEEEVNHTDSTKSSYEQTH</sequence>
<feature type="compositionally biased region" description="Polar residues" evidence="1">
    <location>
        <begin position="11"/>
        <end position="25"/>
    </location>
</feature>
<evidence type="ECO:0000256" key="1">
    <source>
        <dbReference type="SAM" id="MobiDB-lite"/>
    </source>
</evidence>
<feature type="region of interest" description="Disordered" evidence="1">
    <location>
        <begin position="1"/>
        <end position="25"/>
    </location>
</feature>
<protein>
    <submittedName>
        <fullName evidence="2">Uncharacterized protein</fullName>
    </submittedName>
</protein>
<reference evidence="2" key="1">
    <citation type="journal article" date="2023" name="Insect Mol. Biol.">
        <title>Genome sequencing provides insights into the evolution of gene families encoding plant cell wall-degrading enzymes in longhorned beetles.</title>
        <authorList>
            <person name="Shin N.R."/>
            <person name="Okamura Y."/>
            <person name="Kirsch R."/>
            <person name="Pauchet Y."/>
        </authorList>
    </citation>
    <scope>NUCLEOTIDE SEQUENCE</scope>
    <source>
        <strain evidence="2">MMC_N1</strain>
    </source>
</reference>